<proteinExistence type="predicted"/>
<dbReference type="Proteomes" id="UP000447434">
    <property type="component" value="Chromosome 18"/>
</dbReference>
<dbReference type="OrthoDB" id="47059at2759"/>
<keyword evidence="1" id="KW-0378">Hydrolase</keyword>
<keyword evidence="5" id="KW-1185">Reference proteome</keyword>
<dbReference type="GO" id="GO:0009044">
    <property type="term" value="F:xylan 1,4-beta-xylosidase activity"/>
    <property type="evidence" value="ECO:0007669"/>
    <property type="project" value="InterPro"/>
</dbReference>
<evidence type="ECO:0000313" key="4">
    <source>
        <dbReference type="EMBL" id="KAE9593784.1"/>
    </source>
</evidence>
<dbReference type="Pfam" id="PF01915">
    <property type="entry name" value="Glyco_hydro_3_C"/>
    <property type="match status" value="1"/>
</dbReference>
<dbReference type="GO" id="GO:0046556">
    <property type="term" value="F:alpha-L-arabinofuranosidase activity"/>
    <property type="evidence" value="ECO:0007669"/>
    <property type="project" value="TreeGrafter"/>
</dbReference>
<protein>
    <submittedName>
        <fullName evidence="4">Putative xylan 1,4-beta-xylosidase</fullName>
    </submittedName>
</protein>
<reference evidence="5" key="1">
    <citation type="journal article" date="2020" name="Nat. Commun.">
        <title>Genome sequence of the cluster root forming white lupin.</title>
        <authorList>
            <person name="Hufnagel B."/>
            <person name="Marques A."/>
            <person name="Soriano A."/>
            <person name="Marques L."/>
            <person name="Divol F."/>
            <person name="Doumas P."/>
            <person name="Sallet E."/>
            <person name="Mancinotti D."/>
            <person name="Carrere S."/>
            <person name="Marande W."/>
            <person name="Arribat S."/>
            <person name="Keller J."/>
            <person name="Huneau C."/>
            <person name="Blein T."/>
            <person name="Aime D."/>
            <person name="Laguerre M."/>
            <person name="Taylor J."/>
            <person name="Schubert V."/>
            <person name="Nelson M."/>
            <person name="Geu-Flores F."/>
            <person name="Crespi M."/>
            <person name="Gallardo-Guerrero K."/>
            <person name="Delaux P.-M."/>
            <person name="Salse J."/>
            <person name="Berges H."/>
            <person name="Guyot R."/>
            <person name="Gouzy J."/>
            <person name="Peret B."/>
        </authorList>
    </citation>
    <scope>NUCLEOTIDE SEQUENCE [LARGE SCALE GENOMIC DNA]</scope>
    <source>
        <strain evidence="5">cv. Amiga</strain>
    </source>
</reference>
<dbReference type="InterPro" id="IPR044993">
    <property type="entry name" value="BXL"/>
</dbReference>
<name>A0A6A4P0W0_LUPAL</name>
<keyword evidence="2" id="KW-0326">Glycosidase</keyword>
<evidence type="ECO:0000259" key="3">
    <source>
        <dbReference type="Pfam" id="PF01915"/>
    </source>
</evidence>
<dbReference type="PANTHER" id="PTHR42721">
    <property type="entry name" value="SUGAR HYDROLASE-RELATED"/>
    <property type="match status" value="1"/>
</dbReference>
<evidence type="ECO:0000256" key="2">
    <source>
        <dbReference type="ARBA" id="ARBA00023295"/>
    </source>
</evidence>
<dbReference type="EMBL" id="WOCE01000018">
    <property type="protein sequence ID" value="KAE9593784.1"/>
    <property type="molecule type" value="Genomic_DNA"/>
</dbReference>
<sequence length="109" mass="11976">MRLGMFDREPLSQAYGHLGPKDVCNPAHQNLALEASRQGIVLLKNNGPSLPLSPQHHHNVAVIGPNFDVIRPMIGNYAGESMFSTVISFIVCSCVLNRLDQIIQANELK</sequence>
<dbReference type="SUPFAM" id="SSF52279">
    <property type="entry name" value="Beta-D-glucan exohydrolase, C-terminal domain"/>
    <property type="match status" value="1"/>
</dbReference>
<dbReference type="GO" id="GO:0045493">
    <property type="term" value="P:xylan catabolic process"/>
    <property type="evidence" value="ECO:0007669"/>
    <property type="project" value="InterPro"/>
</dbReference>
<accession>A0A6A4P0W0</accession>
<feature type="domain" description="Glycoside hydrolase family 3 C-terminal" evidence="3">
    <location>
        <begin position="40"/>
        <end position="88"/>
    </location>
</feature>
<evidence type="ECO:0000256" key="1">
    <source>
        <dbReference type="ARBA" id="ARBA00022801"/>
    </source>
</evidence>
<dbReference type="GO" id="GO:0031222">
    <property type="term" value="P:arabinan catabolic process"/>
    <property type="evidence" value="ECO:0007669"/>
    <property type="project" value="TreeGrafter"/>
</dbReference>
<gene>
    <name evidence="4" type="ORF">Lalb_Chr18g0046761</name>
</gene>
<organism evidence="4 5">
    <name type="scientific">Lupinus albus</name>
    <name type="common">White lupine</name>
    <name type="synonym">Lupinus termis</name>
    <dbReference type="NCBI Taxonomy" id="3870"/>
    <lineage>
        <taxon>Eukaryota</taxon>
        <taxon>Viridiplantae</taxon>
        <taxon>Streptophyta</taxon>
        <taxon>Embryophyta</taxon>
        <taxon>Tracheophyta</taxon>
        <taxon>Spermatophyta</taxon>
        <taxon>Magnoliopsida</taxon>
        <taxon>eudicotyledons</taxon>
        <taxon>Gunneridae</taxon>
        <taxon>Pentapetalae</taxon>
        <taxon>rosids</taxon>
        <taxon>fabids</taxon>
        <taxon>Fabales</taxon>
        <taxon>Fabaceae</taxon>
        <taxon>Papilionoideae</taxon>
        <taxon>50 kb inversion clade</taxon>
        <taxon>genistoids sensu lato</taxon>
        <taxon>core genistoids</taxon>
        <taxon>Genisteae</taxon>
        <taxon>Lupinus</taxon>
    </lineage>
</organism>
<evidence type="ECO:0000313" key="5">
    <source>
        <dbReference type="Proteomes" id="UP000447434"/>
    </source>
</evidence>
<comment type="caution">
    <text evidence="4">The sequence shown here is derived from an EMBL/GenBank/DDBJ whole genome shotgun (WGS) entry which is preliminary data.</text>
</comment>
<dbReference type="InterPro" id="IPR002772">
    <property type="entry name" value="Glyco_hydro_3_C"/>
</dbReference>
<dbReference type="PANTHER" id="PTHR42721:SF45">
    <property type="entry name" value="BETA-D-XYLOSIDASE 2-RELATED"/>
    <property type="match status" value="1"/>
</dbReference>
<dbReference type="AlphaFoldDB" id="A0A6A4P0W0"/>
<dbReference type="Gene3D" id="3.40.50.1700">
    <property type="entry name" value="Glycoside hydrolase family 3 C-terminal domain"/>
    <property type="match status" value="1"/>
</dbReference>
<dbReference type="InterPro" id="IPR036881">
    <property type="entry name" value="Glyco_hydro_3_C_sf"/>
</dbReference>